<evidence type="ECO:0000256" key="4">
    <source>
        <dbReference type="ARBA" id="ARBA00023002"/>
    </source>
</evidence>
<dbReference type="InterPro" id="IPR013785">
    <property type="entry name" value="Aldolase_TIM"/>
</dbReference>
<gene>
    <name evidence="9" type="ORF">H8716_03115</name>
</gene>
<feature type="domain" description="FMN hydroxy acid dehydrogenase" evidence="8">
    <location>
        <begin position="1"/>
        <end position="341"/>
    </location>
</feature>
<evidence type="ECO:0000256" key="5">
    <source>
        <dbReference type="ARBA" id="ARBA00024042"/>
    </source>
</evidence>
<dbReference type="RefSeq" id="WP_249307045.1">
    <property type="nucleotide sequence ID" value="NZ_JACRSZ010000001.1"/>
</dbReference>
<dbReference type="InterPro" id="IPR012133">
    <property type="entry name" value="Alpha-hydoxy_acid_DH_FMN"/>
</dbReference>
<keyword evidence="4" id="KW-0560">Oxidoreductase</keyword>
<dbReference type="PROSITE" id="PS51349">
    <property type="entry name" value="FMN_HYDROXY_ACID_DH_2"/>
    <property type="match status" value="1"/>
</dbReference>
<dbReference type="InterPro" id="IPR000262">
    <property type="entry name" value="FMN-dep_DH"/>
</dbReference>
<dbReference type="InterPro" id="IPR037396">
    <property type="entry name" value="FMN_HAD"/>
</dbReference>
<comment type="cofactor">
    <cofactor evidence="1">
        <name>FMN</name>
        <dbReference type="ChEBI" id="CHEBI:58210"/>
    </cofactor>
</comment>
<accession>A0ABR7N8I3</accession>
<evidence type="ECO:0000256" key="7">
    <source>
        <dbReference type="ARBA" id="ARBA00048754"/>
    </source>
</evidence>
<comment type="caution">
    <text evidence="9">The sequence shown here is derived from an EMBL/GenBank/DDBJ whole genome shotgun (WGS) entry which is preliminary data.</text>
</comment>
<dbReference type="PANTHER" id="PTHR10578:SF107">
    <property type="entry name" value="2-HYDROXYACID OXIDASE 1"/>
    <property type="match status" value="1"/>
</dbReference>
<comment type="similarity">
    <text evidence="5">Belongs to the FMN-dependent alpha-hydroxy acid dehydrogenase family.</text>
</comment>
<dbReference type="Pfam" id="PF01070">
    <property type="entry name" value="FMN_dh"/>
    <property type="match status" value="2"/>
</dbReference>
<evidence type="ECO:0000256" key="1">
    <source>
        <dbReference type="ARBA" id="ARBA00001917"/>
    </source>
</evidence>
<evidence type="ECO:0000313" key="9">
    <source>
        <dbReference type="EMBL" id="MBC8572083.1"/>
    </source>
</evidence>
<evidence type="ECO:0000256" key="3">
    <source>
        <dbReference type="ARBA" id="ARBA00022643"/>
    </source>
</evidence>
<comment type="catalytic activity">
    <reaction evidence="7">
        <text>(S)-lactate + O2 = pyruvate + H2O2</text>
        <dbReference type="Rhea" id="RHEA:55868"/>
        <dbReference type="ChEBI" id="CHEBI:15361"/>
        <dbReference type="ChEBI" id="CHEBI:15379"/>
        <dbReference type="ChEBI" id="CHEBI:16240"/>
        <dbReference type="ChEBI" id="CHEBI:16651"/>
    </reaction>
    <physiologicalReaction direction="left-to-right" evidence="7">
        <dbReference type="Rhea" id="RHEA:55869"/>
    </physiologicalReaction>
</comment>
<protein>
    <recommendedName>
        <fullName evidence="6">L-lactate oxidase</fullName>
    </recommendedName>
</protein>
<dbReference type="SUPFAM" id="SSF51395">
    <property type="entry name" value="FMN-linked oxidoreductases"/>
    <property type="match status" value="1"/>
</dbReference>
<dbReference type="PANTHER" id="PTHR10578">
    <property type="entry name" value="S -2-HYDROXY-ACID OXIDASE-RELATED"/>
    <property type="match status" value="1"/>
</dbReference>
<evidence type="ECO:0000256" key="6">
    <source>
        <dbReference type="ARBA" id="ARBA00029513"/>
    </source>
</evidence>
<reference evidence="9 10" key="1">
    <citation type="submission" date="2020-08" db="EMBL/GenBank/DDBJ databases">
        <title>Genome public.</title>
        <authorList>
            <person name="Liu C."/>
            <person name="Sun Q."/>
        </authorList>
    </citation>
    <scope>NUCLEOTIDE SEQUENCE [LARGE SCALE GENOMIC DNA]</scope>
    <source>
        <strain evidence="9 10">NSJ-46</strain>
    </source>
</reference>
<dbReference type="PIRSF" id="PIRSF000138">
    <property type="entry name" value="Al-hdrx_acd_dh"/>
    <property type="match status" value="1"/>
</dbReference>
<evidence type="ECO:0000256" key="2">
    <source>
        <dbReference type="ARBA" id="ARBA00022630"/>
    </source>
</evidence>
<sequence>MTYQEVVKNARERIGKYCKACNVCNGRACTNLVPGPGAKGSGDGAIRNFDAWKNIRVNMDTICENAPIDTSVCLFGKGFAMPVFAGPVGAVNLHYGDCYDDTQYNKILVNACAENGIAAFTGDGMDANVMVAATKAIKEAGGAGVPTVKPWSREMVADKMKMVKDSNAFAVAMDIDAAGLPFLKNFQPPAGSKTVEELKAIISEHDVPFIVKGIITVKGALKAKEAGAAAIVVSNHGGRVLDQCPATAEVLPEIVEALKGSGMKILVDGGIRDGVTVFKALAMGADGVIIARPFVTAVYGGAEEGVKCYIEKIKAELADTMAMCGAHSISEITGDMIRILK</sequence>
<dbReference type="EMBL" id="JACRSZ010000001">
    <property type="protein sequence ID" value="MBC8572083.1"/>
    <property type="molecule type" value="Genomic_DNA"/>
</dbReference>
<evidence type="ECO:0000259" key="8">
    <source>
        <dbReference type="PROSITE" id="PS51349"/>
    </source>
</evidence>
<evidence type="ECO:0000313" key="10">
    <source>
        <dbReference type="Proteomes" id="UP000657421"/>
    </source>
</evidence>
<keyword evidence="2" id="KW-0285">Flavoprotein</keyword>
<keyword evidence="10" id="KW-1185">Reference proteome</keyword>
<organism evidence="9 10">
    <name type="scientific">Jingyaoa shaoxingensis</name>
    <dbReference type="NCBI Taxonomy" id="2763671"/>
    <lineage>
        <taxon>Bacteria</taxon>
        <taxon>Bacillati</taxon>
        <taxon>Bacillota</taxon>
        <taxon>Clostridia</taxon>
        <taxon>Lachnospirales</taxon>
        <taxon>Lachnospiraceae</taxon>
        <taxon>Jingyaoa</taxon>
    </lineage>
</organism>
<dbReference type="Gene3D" id="3.20.20.70">
    <property type="entry name" value="Aldolase class I"/>
    <property type="match status" value="1"/>
</dbReference>
<proteinExistence type="inferred from homology"/>
<dbReference type="Proteomes" id="UP000657421">
    <property type="component" value="Unassembled WGS sequence"/>
</dbReference>
<name>A0ABR7N8I3_9FIRM</name>
<keyword evidence="3" id="KW-0288">FMN</keyword>
<dbReference type="CDD" id="cd02809">
    <property type="entry name" value="alpha_hydroxyacid_oxid_FMN"/>
    <property type="match status" value="1"/>
</dbReference>